<dbReference type="STRING" id="1033734.GCA_000285535_03985"/>
<feature type="transmembrane region" description="Helical" evidence="1">
    <location>
        <begin position="139"/>
        <end position="161"/>
    </location>
</feature>
<dbReference type="Proteomes" id="UP000306477">
    <property type="component" value="Unassembled WGS sequence"/>
</dbReference>
<sequence>MLARMKLCLITIWTILDPIYYAFTRLTYVEDNEILRVKITKYKGRSCILEDGTEIKKNDLLIKIHLHNVVLLRELLGVKGETSKARLIYKQVKQALPGVADYLHNHPKKNQIKGLVGITALNKGSRRLGFESIAISNKMYLWFKLIVFLPMYCMAVSTISAQSIRRHPMYLFMSKHTLFELYR</sequence>
<organism evidence="3 4">
    <name type="scientific">Bacillus timonensis</name>
    <dbReference type="NCBI Taxonomy" id="1033734"/>
    <lineage>
        <taxon>Bacteria</taxon>
        <taxon>Bacillati</taxon>
        <taxon>Bacillota</taxon>
        <taxon>Bacilli</taxon>
        <taxon>Bacillales</taxon>
        <taxon>Bacillaceae</taxon>
        <taxon>Bacillus</taxon>
    </lineage>
</organism>
<keyword evidence="4" id="KW-1185">Reference proteome</keyword>
<feature type="domain" description="YkoP-like" evidence="2">
    <location>
        <begin position="7"/>
        <end position="182"/>
    </location>
</feature>
<dbReference type="OrthoDB" id="1951946at2"/>
<evidence type="ECO:0000313" key="4">
    <source>
        <dbReference type="Proteomes" id="UP000306477"/>
    </source>
</evidence>
<protein>
    <recommendedName>
        <fullName evidence="2">YkoP-like domain-containing protein</fullName>
    </recommendedName>
</protein>
<accession>A0A4V3V7E9</accession>
<reference evidence="3 4" key="1">
    <citation type="journal article" date="2019" name="Indoor Air">
        <title>Impacts of indoor surface finishes on bacterial viability.</title>
        <authorList>
            <person name="Hu J."/>
            <person name="Maamar S.B."/>
            <person name="Glawe A.J."/>
            <person name="Gottel N."/>
            <person name="Gilbert J.A."/>
            <person name="Hartmann E.M."/>
        </authorList>
    </citation>
    <scope>NUCLEOTIDE SEQUENCE [LARGE SCALE GENOMIC DNA]</scope>
    <source>
        <strain evidence="3 4">AF060A6</strain>
    </source>
</reference>
<name>A0A4V3V7E9_9BACI</name>
<evidence type="ECO:0000256" key="1">
    <source>
        <dbReference type="SAM" id="Phobius"/>
    </source>
</evidence>
<dbReference type="InterPro" id="IPR054467">
    <property type="entry name" value="YkoP-like_dom"/>
</dbReference>
<dbReference type="RefSeq" id="WP_136381141.1">
    <property type="nucleotide sequence ID" value="NZ_SLUB01000048.1"/>
</dbReference>
<dbReference type="AlphaFoldDB" id="A0A4V3V7E9"/>
<gene>
    <name evidence="3" type="ORF">E1I69_18980</name>
</gene>
<evidence type="ECO:0000259" key="2">
    <source>
        <dbReference type="Pfam" id="PF22790"/>
    </source>
</evidence>
<keyword evidence="1" id="KW-0812">Transmembrane</keyword>
<dbReference type="Pfam" id="PF22790">
    <property type="entry name" value="YkoP"/>
    <property type="match status" value="1"/>
</dbReference>
<evidence type="ECO:0000313" key="3">
    <source>
        <dbReference type="EMBL" id="THE10373.1"/>
    </source>
</evidence>
<keyword evidence="1" id="KW-0472">Membrane</keyword>
<proteinExistence type="predicted"/>
<comment type="caution">
    <text evidence="3">The sequence shown here is derived from an EMBL/GenBank/DDBJ whole genome shotgun (WGS) entry which is preliminary data.</text>
</comment>
<keyword evidence="1" id="KW-1133">Transmembrane helix</keyword>
<dbReference type="EMBL" id="SLUB01000048">
    <property type="protein sequence ID" value="THE10373.1"/>
    <property type="molecule type" value="Genomic_DNA"/>
</dbReference>